<dbReference type="Proteomes" id="UP001165080">
    <property type="component" value="Unassembled WGS sequence"/>
</dbReference>
<gene>
    <name evidence="2" type="primary">PLEST005574</name>
    <name evidence="2" type="ORF">PLESTB_000772500</name>
</gene>
<dbReference type="EMBL" id="BRXU01000008">
    <property type="protein sequence ID" value="GLC53649.1"/>
    <property type="molecule type" value="Genomic_DNA"/>
</dbReference>
<protein>
    <submittedName>
        <fullName evidence="2">Uncharacterized protein</fullName>
    </submittedName>
</protein>
<feature type="compositionally biased region" description="Basic and acidic residues" evidence="1">
    <location>
        <begin position="27"/>
        <end position="38"/>
    </location>
</feature>
<organism evidence="2 3">
    <name type="scientific">Pleodorina starrii</name>
    <dbReference type="NCBI Taxonomy" id="330485"/>
    <lineage>
        <taxon>Eukaryota</taxon>
        <taxon>Viridiplantae</taxon>
        <taxon>Chlorophyta</taxon>
        <taxon>core chlorophytes</taxon>
        <taxon>Chlorophyceae</taxon>
        <taxon>CS clade</taxon>
        <taxon>Chlamydomonadales</taxon>
        <taxon>Volvocaceae</taxon>
        <taxon>Pleodorina</taxon>
    </lineage>
</organism>
<evidence type="ECO:0000256" key="1">
    <source>
        <dbReference type="SAM" id="MobiDB-lite"/>
    </source>
</evidence>
<name>A0A9W6BK88_9CHLO</name>
<accession>A0A9W6BK88</accession>
<evidence type="ECO:0000313" key="2">
    <source>
        <dbReference type="EMBL" id="GLC53649.1"/>
    </source>
</evidence>
<keyword evidence="3" id="KW-1185">Reference proteome</keyword>
<feature type="region of interest" description="Disordered" evidence="1">
    <location>
        <begin position="1"/>
        <end position="48"/>
    </location>
</feature>
<sequence length="100" mass="10991">MGQVTPTDPHRPMGRSARPTCNYDTDDAQREGPRREGQTGRQAARPAPVFRYLCPGRRHGYSHRNSRTEYDDWTDCGAAATTAAAAAVAVVVRVGRPPRL</sequence>
<proteinExistence type="predicted"/>
<evidence type="ECO:0000313" key="3">
    <source>
        <dbReference type="Proteomes" id="UP001165080"/>
    </source>
</evidence>
<dbReference type="AlphaFoldDB" id="A0A9W6BK88"/>
<comment type="caution">
    <text evidence="2">The sequence shown here is derived from an EMBL/GenBank/DDBJ whole genome shotgun (WGS) entry which is preliminary data.</text>
</comment>
<reference evidence="2 3" key="1">
    <citation type="journal article" date="2023" name="Commun. Biol.">
        <title>Reorganization of the ancestral sex-determining regions during the evolution of trioecy in Pleodorina starrii.</title>
        <authorList>
            <person name="Takahashi K."/>
            <person name="Suzuki S."/>
            <person name="Kawai-Toyooka H."/>
            <person name="Yamamoto K."/>
            <person name="Hamaji T."/>
            <person name="Ootsuki R."/>
            <person name="Yamaguchi H."/>
            <person name="Kawachi M."/>
            <person name="Higashiyama T."/>
            <person name="Nozaki H."/>
        </authorList>
    </citation>
    <scope>NUCLEOTIDE SEQUENCE [LARGE SCALE GENOMIC DNA]</scope>
    <source>
        <strain evidence="2 3">NIES-4479</strain>
    </source>
</reference>